<dbReference type="InterPro" id="IPR036625">
    <property type="entry name" value="E3-bd_dom_sf"/>
</dbReference>
<evidence type="ECO:0000256" key="5">
    <source>
        <dbReference type="ARBA" id="ARBA00023315"/>
    </source>
</evidence>
<dbReference type="InterPro" id="IPR000089">
    <property type="entry name" value="Biotin_lipoyl"/>
</dbReference>
<dbReference type="Pfam" id="PF00364">
    <property type="entry name" value="Biotin_lipoyl"/>
    <property type="match status" value="1"/>
</dbReference>
<feature type="compositionally biased region" description="Low complexity" evidence="7">
    <location>
        <begin position="284"/>
        <end position="299"/>
    </location>
</feature>
<dbReference type="Gene3D" id="2.40.50.100">
    <property type="match status" value="1"/>
</dbReference>
<dbReference type="Gene3D" id="4.10.320.10">
    <property type="entry name" value="E3-binding domain"/>
    <property type="match status" value="1"/>
</dbReference>
<name>A0A516NRM5_9NOCA</name>
<reference evidence="10 11" key="1">
    <citation type="submission" date="2019-07" db="EMBL/GenBank/DDBJ databases">
        <title>Complete Genome Sequence and Methylome Analysis of Nocardia otitidis-caviarum NEB252.</title>
        <authorList>
            <person name="Fomenkov A."/>
            <person name="Anton B.P."/>
            <person name="Vincze T."/>
            <person name="Roberts R.J."/>
        </authorList>
    </citation>
    <scope>NUCLEOTIDE SEQUENCE [LARGE SCALE GENOMIC DNA]</scope>
    <source>
        <strain evidence="10 11">NEB252</strain>
    </source>
</reference>
<dbReference type="KEGG" id="nod:FOH10_25315"/>
<dbReference type="SUPFAM" id="SSF47005">
    <property type="entry name" value="Peripheral subunit-binding domain of 2-oxo acid dehydrogenase complex"/>
    <property type="match status" value="1"/>
</dbReference>
<evidence type="ECO:0000256" key="4">
    <source>
        <dbReference type="ARBA" id="ARBA00022823"/>
    </source>
</evidence>
<dbReference type="RefSeq" id="WP_143982603.1">
    <property type="nucleotide sequence ID" value="NZ_CP041695.1"/>
</dbReference>
<dbReference type="SUPFAM" id="SSF52777">
    <property type="entry name" value="CoA-dependent acyltransferases"/>
    <property type="match status" value="1"/>
</dbReference>
<dbReference type="SUPFAM" id="SSF51230">
    <property type="entry name" value="Single hybrid motif"/>
    <property type="match status" value="1"/>
</dbReference>
<dbReference type="GO" id="GO:0005737">
    <property type="term" value="C:cytoplasm"/>
    <property type="evidence" value="ECO:0007669"/>
    <property type="project" value="TreeGrafter"/>
</dbReference>
<comment type="similarity">
    <text evidence="2 6">Belongs to the 2-oxoacid dehydrogenase family.</text>
</comment>
<evidence type="ECO:0000256" key="6">
    <source>
        <dbReference type="RuleBase" id="RU003423"/>
    </source>
</evidence>
<dbReference type="InterPro" id="IPR004167">
    <property type="entry name" value="PSBD"/>
</dbReference>
<evidence type="ECO:0000256" key="2">
    <source>
        <dbReference type="ARBA" id="ARBA00007317"/>
    </source>
</evidence>
<dbReference type="PROSITE" id="PS50968">
    <property type="entry name" value="BIOTINYL_LIPOYL"/>
    <property type="match status" value="1"/>
</dbReference>
<feature type="compositionally biased region" description="Low complexity" evidence="7">
    <location>
        <begin position="109"/>
        <end position="140"/>
    </location>
</feature>
<dbReference type="PROSITE" id="PS00189">
    <property type="entry name" value="LIPOYL"/>
    <property type="match status" value="1"/>
</dbReference>
<evidence type="ECO:0000259" key="9">
    <source>
        <dbReference type="PROSITE" id="PS51826"/>
    </source>
</evidence>
<dbReference type="InterPro" id="IPR023213">
    <property type="entry name" value="CAT-like_dom_sf"/>
</dbReference>
<dbReference type="EC" id="2.3.1.-" evidence="6"/>
<organism evidence="10 11">
    <name type="scientific">Nocardia otitidiscaviarum</name>
    <dbReference type="NCBI Taxonomy" id="1823"/>
    <lineage>
        <taxon>Bacteria</taxon>
        <taxon>Bacillati</taxon>
        <taxon>Actinomycetota</taxon>
        <taxon>Actinomycetes</taxon>
        <taxon>Mycobacteriales</taxon>
        <taxon>Nocardiaceae</taxon>
        <taxon>Nocardia</taxon>
    </lineage>
</organism>
<dbReference type="GO" id="GO:0016407">
    <property type="term" value="F:acetyltransferase activity"/>
    <property type="evidence" value="ECO:0007669"/>
    <property type="project" value="TreeGrafter"/>
</dbReference>
<feature type="region of interest" description="Disordered" evidence="7">
    <location>
        <begin position="284"/>
        <end position="349"/>
    </location>
</feature>
<evidence type="ECO:0000256" key="3">
    <source>
        <dbReference type="ARBA" id="ARBA00022679"/>
    </source>
</evidence>
<evidence type="ECO:0000313" key="11">
    <source>
        <dbReference type="Proteomes" id="UP000317039"/>
    </source>
</evidence>
<evidence type="ECO:0000256" key="7">
    <source>
        <dbReference type="SAM" id="MobiDB-lite"/>
    </source>
</evidence>
<dbReference type="GO" id="GO:0031405">
    <property type="term" value="F:lipoic acid binding"/>
    <property type="evidence" value="ECO:0007669"/>
    <property type="project" value="TreeGrafter"/>
</dbReference>
<dbReference type="InterPro" id="IPR011053">
    <property type="entry name" value="Single_hybrid_motif"/>
</dbReference>
<dbReference type="AlphaFoldDB" id="A0A516NRM5"/>
<feature type="domain" description="Lipoyl-binding" evidence="8">
    <location>
        <begin position="6"/>
        <end position="81"/>
    </location>
</feature>
<feature type="compositionally biased region" description="Low complexity" evidence="7">
    <location>
        <begin position="178"/>
        <end position="203"/>
    </location>
</feature>
<dbReference type="PANTHER" id="PTHR43178">
    <property type="entry name" value="DIHYDROLIPOAMIDE ACETYLTRANSFERASE COMPONENT OF PYRUVATE DEHYDROGENASE COMPLEX"/>
    <property type="match status" value="1"/>
</dbReference>
<evidence type="ECO:0000313" key="10">
    <source>
        <dbReference type="EMBL" id="QDP81549.1"/>
    </source>
</evidence>
<evidence type="ECO:0000256" key="1">
    <source>
        <dbReference type="ARBA" id="ARBA00001938"/>
    </source>
</evidence>
<dbReference type="EMBL" id="CP041695">
    <property type="protein sequence ID" value="QDP81549.1"/>
    <property type="molecule type" value="Genomic_DNA"/>
</dbReference>
<dbReference type="Proteomes" id="UP000317039">
    <property type="component" value="Chromosome"/>
</dbReference>
<dbReference type="GeneID" id="80335683"/>
<keyword evidence="4 6" id="KW-0450">Lipoyl</keyword>
<feature type="compositionally biased region" description="Polar residues" evidence="7">
    <location>
        <begin position="141"/>
        <end position="155"/>
    </location>
</feature>
<dbReference type="Pfam" id="PF02817">
    <property type="entry name" value="E3_binding"/>
    <property type="match status" value="1"/>
</dbReference>
<feature type="compositionally biased region" description="Basic and acidic residues" evidence="7">
    <location>
        <begin position="224"/>
        <end position="238"/>
    </location>
</feature>
<protein>
    <recommendedName>
        <fullName evidence="6">Dihydrolipoamide acetyltransferase component of pyruvate dehydrogenase complex</fullName>
        <ecNumber evidence="6">2.3.1.-</ecNumber>
    </recommendedName>
</protein>
<accession>A0A516NRM5</accession>
<dbReference type="InterPro" id="IPR050743">
    <property type="entry name" value="2-oxoacid_DH_E2_comp"/>
</dbReference>
<keyword evidence="3 6" id="KW-0808">Transferase</keyword>
<dbReference type="Gene3D" id="3.30.559.10">
    <property type="entry name" value="Chloramphenicol acetyltransferase-like domain"/>
    <property type="match status" value="1"/>
</dbReference>
<feature type="compositionally biased region" description="Basic and acidic residues" evidence="7">
    <location>
        <begin position="300"/>
        <end position="314"/>
    </location>
</feature>
<dbReference type="InterPro" id="IPR003016">
    <property type="entry name" value="2-oxoA_DH_lipoyl-BS"/>
</dbReference>
<dbReference type="PANTHER" id="PTHR43178:SF5">
    <property type="entry name" value="LIPOAMIDE ACYLTRANSFERASE COMPONENT OF BRANCHED-CHAIN ALPHA-KETO ACID DEHYDROGENASE COMPLEX, MITOCHONDRIAL"/>
    <property type="match status" value="1"/>
</dbReference>
<evidence type="ECO:0000259" key="8">
    <source>
        <dbReference type="PROSITE" id="PS50968"/>
    </source>
</evidence>
<feature type="region of interest" description="Disordered" evidence="7">
    <location>
        <begin position="92"/>
        <end position="244"/>
    </location>
</feature>
<dbReference type="PROSITE" id="PS51826">
    <property type="entry name" value="PSBD"/>
    <property type="match status" value="1"/>
</dbReference>
<keyword evidence="5 6" id="KW-0012">Acyltransferase</keyword>
<feature type="domain" description="Peripheral subunit-binding (PSBD)" evidence="9">
    <location>
        <begin position="245"/>
        <end position="282"/>
    </location>
</feature>
<dbReference type="InterPro" id="IPR001078">
    <property type="entry name" value="2-oxoacid_DH_actylTfrase"/>
</dbReference>
<dbReference type="Pfam" id="PF00198">
    <property type="entry name" value="2-oxoacid_dh"/>
    <property type="match status" value="1"/>
</dbReference>
<sequence length="574" mass="58219">MEDQQVLEFRLPDLGEGLADAELVSWAVAVGDRVELNQTIAEVETAKAQVALPCPYAGTVLELLAEPGDTVPVGAPLIRIAGVDATPERQSVLVGYGPDSEPQSRRARAAAAKAAAAESASNGNAAPAATPTAHPPSGSATETVAGSTAASSGTDEASPGGAAAAAYDPGSRPSSRATTTRGTDTTGTDPGAVAEPGAPGGAPHPAPAGGAGDAIGSSGMRGLGDARDGTEGLGRERAAAAGRPAAIPAARKLARELGIDLAAVTGTGPDGAIVVADVQRVRDAATSPPDTAAASGSAPERAEGREGMARRGDDGGQLPIHIAPPVPSMRPDSGMSRPVPAGRETRTPVSGIRRRTAAAMMASARDIPQASTFVTTDFTGSMELLDHLRGTPSFAGLSLTPLALVAKATLVALSEFPELNAVWDEANQEIVTKHYVNLGIAVATERGLLVPNLAEAQALSLRDLCGEIGRLAEAARSGTATLHELTGGTFTITNVGVFGVDTGVPLVNPGEAAILCLGSIRKRPWVHRDEIAVRWVTTLGLSFDHRLVDGEQAARFLASVAALVEDPLTLLGRV</sequence>
<dbReference type="FunFam" id="3.30.559.10:FF:000007">
    <property type="entry name" value="Dihydrolipoamide acetyltransferase component of pyruvate dehydrogenase complex"/>
    <property type="match status" value="1"/>
</dbReference>
<gene>
    <name evidence="10" type="ORF">FOH10_25315</name>
</gene>
<dbReference type="CDD" id="cd06849">
    <property type="entry name" value="lipoyl_domain"/>
    <property type="match status" value="1"/>
</dbReference>
<comment type="cofactor">
    <cofactor evidence="1 6">
        <name>(R)-lipoate</name>
        <dbReference type="ChEBI" id="CHEBI:83088"/>
    </cofactor>
</comment>
<proteinExistence type="inferred from homology"/>